<dbReference type="EMBL" id="MN739697">
    <property type="protein sequence ID" value="QHT21829.1"/>
    <property type="molecule type" value="Genomic_DNA"/>
</dbReference>
<sequence>MNVKIKCDKKTLVKQIKTTDDVIEKTLLKRFLAIKNQEIKEKEIRILKQKEMENAIKLREIHNIKDEEEEKEKAKIKWNDFDDTNTNNKLTNRLDDEIDFILQKKEKKIETAFDNDENIL</sequence>
<organism evidence="1">
    <name type="scientific">viral metagenome</name>
    <dbReference type="NCBI Taxonomy" id="1070528"/>
    <lineage>
        <taxon>unclassified sequences</taxon>
        <taxon>metagenomes</taxon>
        <taxon>organismal metagenomes</taxon>
    </lineage>
</organism>
<proteinExistence type="predicted"/>
<accession>A0A6C0E0L7</accession>
<protein>
    <submittedName>
        <fullName evidence="1">Uncharacterized protein</fullName>
    </submittedName>
</protein>
<name>A0A6C0E0L7_9ZZZZ</name>
<dbReference type="AlphaFoldDB" id="A0A6C0E0L7"/>
<evidence type="ECO:0000313" key="1">
    <source>
        <dbReference type="EMBL" id="QHT21829.1"/>
    </source>
</evidence>
<reference evidence="1" key="1">
    <citation type="journal article" date="2020" name="Nature">
        <title>Giant virus diversity and host interactions through global metagenomics.</title>
        <authorList>
            <person name="Schulz F."/>
            <person name="Roux S."/>
            <person name="Paez-Espino D."/>
            <person name="Jungbluth S."/>
            <person name="Walsh D.A."/>
            <person name="Denef V.J."/>
            <person name="McMahon K.D."/>
            <person name="Konstantinidis K.T."/>
            <person name="Eloe-Fadrosh E.A."/>
            <person name="Kyrpides N.C."/>
            <person name="Woyke T."/>
        </authorList>
    </citation>
    <scope>NUCLEOTIDE SEQUENCE</scope>
    <source>
        <strain evidence="1">GVMAG-M-3300023179-103</strain>
    </source>
</reference>